<protein>
    <submittedName>
        <fullName evidence="1">Uncharacterized protein</fullName>
    </submittedName>
</protein>
<dbReference type="EMBL" id="VOIH02000006">
    <property type="protein sequence ID" value="KAF3444589.1"/>
    <property type="molecule type" value="Genomic_DNA"/>
</dbReference>
<dbReference type="PANTHER" id="PTHR12961:SF0">
    <property type="entry name" value="CONSERVED OLIGOMERIC GOLGI COMPLEX SUBUNIT 2"/>
    <property type="match status" value="1"/>
</dbReference>
<dbReference type="InterPro" id="IPR009316">
    <property type="entry name" value="COG2"/>
</dbReference>
<keyword evidence="2" id="KW-1185">Reference proteome</keyword>
<evidence type="ECO:0000313" key="1">
    <source>
        <dbReference type="EMBL" id="KAF3444589.1"/>
    </source>
</evidence>
<dbReference type="Proteomes" id="UP000796880">
    <property type="component" value="Unassembled WGS sequence"/>
</dbReference>
<gene>
    <name evidence="1" type="ORF">FNV43_RR14281</name>
</gene>
<dbReference type="GO" id="GO:0007030">
    <property type="term" value="P:Golgi organization"/>
    <property type="evidence" value="ECO:0007669"/>
    <property type="project" value="InterPro"/>
</dbReference>
<dbReference type="AlphaFoldDB" id="A0A8K0MFH9"/>
<sequence length="118" mass="13172">MFRGSLEGSLVALKNGLKQRSEAASAREVLELLLDTFHVVSRVEKLIKELPSVPADWSNGDLSLMDKNSMNNGPSLQSVENGTNLRETQSMLLERIASEMNRLKFYIAHAQLTLLDQD</sequence>
<reference evidence="1" key="1">
    <citation type="submission" date="2020-03" db="EMBL/GenBank/DDBJ databases">
        <title>A high-quality chromosome-level genome assembly of a woody plant with both climbing and erect habits, Rhamnella rubrinervis.</title>
        <authorList>
            <person name="Lu Z."/>
            <person name="Yang Y."/>
            <person name="Zhu X."/>
            <person name="Sun Y."/>
        </authorList>
    </citation>
    <scope>NUCLEOTIDE SEQUENCE</scope>
    <source>
        <strain evidence="1">BYM</strain>
        <tissue evidence="1">Leaf</tissue>
    </source>
</reference>
<dbReference type="GO" id="GO:0015031">
    <property type="term" value="P:protein transport"/>
    <property type="evidence" value="ECO:0007669"/>
    <property type="project" value="InterPro"/>
</dbReference>
<dbReference type="GO" id="GO:0017119">
    <property type="term" value="C:Golgi transport complex"/>
    <property type="evidence" value="ECO:0007669"/>
    <property type="project" value="TreeGrafter"/>
</dbReference>
<dbReference type="PANTHER" id="PTHR12961">
    <property type="entry name" value="CONSERVED OLIGOMERIC GOLGI COMPLEX COMPONENT 2"/>
    <property type="match status" value="1"/>
</dbReference>
<dbReference type="GO" id="GO:0016020">
    <property type="term" value="C:membrane"/>
    <property type="evidence" value="ECO:0007669"/>
    <property type="project" value="InterPro"/>
</dbReference>
<accession>A0A8K0MFH9</accession>
<dbReference type="OrthoDB" id="332281at2759"/>
<name>A0A8K0MFH9_9ROSA</name>
<dbReference type="GO" id="GO:0006891">
    <property type="term" value="P:intra-Golgi vesicle-mediated transport"/>
    <property type="evidence" value="ECO:0007669"/>
    <property type="project" value="TreeGrafter"/>
</dbReference>
<proteinExistence type="predicted"/>
<comment type="caution">
    <text evidence="1">The sequence shown here is derived from an EMBL/GenBank/DDBJ whole genome shotgun (WGS) entry which is preliminary data.</text>
</comment>
<organism evidence="1 2">
    <name type="scientific">Rhamnella rubrinervis</name>
    <dbReference type="NCBI Taxonomy" id="2594499"/>
    <lineage>
        <taxon>Eukaryota</taxon>
        <taxon>Viridiplantae</taxon>
        <taxon>Streptophyta</taxon>
        <taxon>Embryophyta</taxon>
        <taxon>Tracheophyta</taxon>
        <taxon>Spermatophyta</taxon>
        <taxon>Magnoliopsida</taxon>
        <taxon>eudicotyledons</taxon>
        <taxon>Gunneridae</taxon>
        <taxon>Pentapetalae</taxon>
        <taxon>rosids</taxon>
        <taxon>fabids</taxon>
        <taxon>Rosales</taxon>
        <taxon>Rhamnaceae</taxon>
        <taxon>rhamnoid group</taxon>
        <taxon>Rhamneae</taxon>
        <taxon>Rhamnella</taxon>
    </lineage>
</organism>
<evidence type="ECO:0000313" key="2">
    <source>
        <dbReference type="Proteomes" id="UP000796880"/>
    </source>
</evidence>